<proteinExistence type="predicted"/>
<reference evidence="1" key="1">
    <citation type="submission" date="2023-05" db="EMBL/GenBank/DDBJ databases">
        <authorList>
            <consortium name="ELIXIR-Norway"/>
        </authorList>
    </citation>
    <scope>NUCLEOTIDE SEQUENCE</scope>
</reference>
<dbReference type="EMBL" id="OX596116">
    <property type="protein sequence ID" value="CAN0482471.1"/>
    <property type="molecule type" value="Genomic_DNA"/>
</dbReference>
<organism evidence="1 2">
    <name type="scientific">Rangifer tarandus platyrhynchus</name>
    <name type="common">Svalbard reindeer</name>
    <dbReference type="NCBI Taxonomy" id="3082113"/>
    <lineage>
        <taxon>Eukaryota</taxon>
        <taxon>Metazoa</taxon>
        <taxon>Chordata</taxon>
        <taxon>Craniata</taxon>
        <taxon>Vertebrata</taxon>
        <taxon>Euteleostomi</taxon>
        <taxon>Mammalia</taxon>
        <taxon>Eutheria</taxon>
        <taxon>Laurasiatheria</taxon>
        <taxon>Artiodactyla</taxon>
        <taxon>Ruminantia</taxon>
        <taxon>Pecora</taxon>
        <taxon>Cervidae</taxon>
        <taxon>Odocoileinae</taxon>
        <taxon>Rangifer</taxon>
    </lineage>
</organism>
<sequence length="79" mass="8284">MRDKRGVRGPRLERVLPHATTSPTLSQAGTQPLDPTALSPPCLPTPGWMGPSRYASVPSALPGAWRHPGCPPSATGADF</sequence>
<evidence type="ECO:0000313" key="2">
    <source>
        <dbReference type="Proteomes" id="UP001162501"/>
    </source>
</evidence>
<dbReference type="Proteomes" id="UP001162501">
    <property type="component" value="Chromosome 32"/>
</dbReference>
<reference evidence="1" key="2">
    <citation type="submission" date="2025-03" db="EMBL/GenBank/DDBJ databases">
        <authorList>
            <consortium name="ELIXIR-Norway"/>
            <consortium name="Elixir Norway"/>
        </authorList>
    </citation>
    <scope>NUCLEOTIDE SEQUENCE</scope>
</reference>
<accession>A0AC59ZQ46</accession>
<gene>
    <name evidence="1" type="ORF">MRATA1EN22A_LOCUS21142</name>
</gene>
<evidence type="ECO:0000313" key="1">
    <source>
        <dbReference type="EMBL" id="CAN0482471.1"/>
    </source>
</evidence>
<protein>
    <submittedName>
        <fullName evidence="1">Uncharacterized protein</fullName>
    </submittedName>
</protein>
<name>A0AC59ZQ46_RANTA</name>